<evidence type="ECO:0000313" key="8">
    <source>
        <dbReference type="EMBL" id="CAA6813464.1"/>
    </source>
</evidence>
<name>A0A6S6TEN4_9BACT</name>
<organism evidence="8">
    <name type="scientific">uncultured Sulfurovum sp</name>
    <dbReference type="NCBI Taxonomy" id="269237"/>
    <lineage>
        <taxon>Bacteria</taxon>
        <taxon>Pseudomonadati</taxon>
        <taxon>Campylobacterota</taxon>
        <taxon>Epsilonproteobacteria</taxon>
        <taxon>Campylobacterales</taxon>
        <taxon>Sulfurovaceae</taxon>
        <taxon>Sulfurovum</taxon>
        <taxon>environmental samples</taxon>
    </lineage>
</organism>
<dbReference type="UniPathway" id="UPA00241">
    <property type="reaction ID" value="UER00356"/>
</dbReference>
<dbReference type="GO" id="GO:0005737">
    <property type="term" value="C:cytoplasm"/>
    <property type="evidence" value="ECO:0007669"/>
    <property type="project" value="UniProtKB-SubCell"/>
</dbReference>
<keyword evidence="3 6" id="KW-0547">Nucleotide-binding</keyword>
<dbReference type="PANTHER" id="PTHR10695:SF46">
    <property type="entry name" value="BIFUNCTIONAL COENZYME A SYNTHASE-RELATED"/>
    <property type="match status" value="1"/>
</dbReference>
<evidence type="ECO:0000256" key="5">
    <source>
        <dbReference type="ARBA" id="ARBA00022993"/>
    </source>
</evidence>
<comment type="function">
    <text evidence="6">Catalyzes the phosphorylation of the 3'-hydroxyl group of dephosphocoenzyme A to form coenzyme A.</text>
</comment>
<dbReference type="GO" id="GO:0005524">
    <property type="term" value="F:ATP binding"/>
    <property type="evidence" value="ECO:0007669"/>
    <property type="project" value="UniProtKB-UniRule"/>
</dbReference>
<dbReference type="PROSITE" id="PS51219">
    <property type="entry name" value="DPCK"/>
    <property type="match status" value="1"/>
</dbReference>
<dbReference type="InterPro" id="IPR001977">
    <property type="entry name" value="Depp_CoAkinase"/>
</dbReference>
<keyword evidence="6" id="KW-0963">Cytoplasm</keyword>
<dbReference type="PANTHER" id="PTHR10695">
    <property type="entry name" value="DEPHOSPHO-COA KINASE-RELATED"/>
    <property type="match status" value="1"/>
</dbReference>
<dbReference type="Pfam" id="PF01121">
    <property type="entry name" value="CoaE"/>
    <property type="match status" value="1"/>
</dbReference>
<dbReference type="Gene3D" id="3.40.50.300">
    <property type="entry name" value="P-loop containing nucleotide triphosphate hydrolases"/>
    <property type="match status" value="1"/>
</dbReference>
<keyword evidence="5 6" id="KW-0173">Coenzyme A biosynthesis</keyword>
<feature type="binding site" evidence="6">
    <location>
        <begin position="14"/>
        <end position="19"/>
    </location>
    <ligand>
        <name>ATP</name>
        <dbReference type="ChEBI" id="CHEBI:30616"/>
    </ligand>
</feature>
<dbReference type="AlphaFoldDB" id="A0A6S6TEN4"/>
<dbReference type="NCBIfam" id="TIGR00152">
    <property type="entry name" value="dephospho-CoA kinase"/>
    <property type="match status" value="1"/>
</dbReference>
<dbReference type="HAMAP" id="MF_00376">
    <property type="entry name" value="Dephospho_CoA_kinase"/>
    <property type="match status" value="1"/>
</dbReference>
<reference evidence="8" key="1">
    <citation type="submission" date="2020-01" db="EMBL/GenBank/DDBJ databases">
        <authorList>
            <person name="Meier V. D."/>
            <person name="Meier V D."/>
        </authorList>
    </citation>
    <scope>NUCLEOTIDE SEQUENCE</scope>
    <source>
        <strain evidence="8">HLG_WM_MAG_03</strain>
    </source>
</reference>
<evidence type="ECO:0000256" key="6">
    <source>
        <dbReference type="HAMAP-Rule" id="MF_00376"/>
    </source>
</evidence>
<comment type="subcellular location">
    <subcellularLocation>
        <location evidence="6">Cytoplasm</location>
    </subcellularLocation>
</comment>
<evidence type="ECO:0000256" key="4">
    <source>
        <dbReference type="ARBA" id="ARBA00022840"/>
    </source>
</evidence>
<dbReference type="EMBL" id="CACVAR010000229">
    <property type="protein sequence ID" value="CAA6813464.1"/>
    <property type="molecule type" value="Genomic_DNA"/>
</dbReference>
<dbReference type="SUPFAM" id="SSF52540">
    <property type="entry name" value="P-loop containing nucleoside triphosphate hydrolases"/>
    <property type="match status" value="1"/>
</dbReference>
<protein>
    <recommendedName>
        <fullName evidence="6 7">Dephospho-CoA kinase</fullName>
        <ecNumber evidence="6 7">2.7.1.24</ecNumber>
    </recommendedName>
    <alternativeName>
        <fullName evidence="6">Dephosphocoenzyme A kinase</fullName>
    </alternativeName>
</protein>
<accession>A0A6S6TEN4</accession>
<evidence type="ECO:0000256" key="3">
    <source>
        <dbReference type="ARBA" id="ARBA00022741"/>
    </source>
</evidence>
<dbReference type="EC" id="2.7.1.24" evidence="6 7"/>
<evidence type="ECO:0000256" key="2">
    <source>
        <dbReference type="ARBA" id="ARBA00022679"/>
    </source>
</evidence>
<dbReference type="CDD" id="cd02022">
    <property type="entry name" value="DPCK"/>
    <property type="match status" value="1"/>
</dbReference>
<gene>
    <name evidence="6" type="primary">coaE</name>
    <name evidence="8" type="ORF">HELGO_WM17159</name>
</gene>
<proteinExistence type="inferred from homology"/>
<dbReference type="GO" id="GO:0004140">
    <property type="term" value="F:dephospho-CoA kinase activity"/>
    <property type="evidence" value="ECO:0007669"/>
    <property type="project" value="UniProtKB-UniRule"/>
</dbReference>
<dbReference type="InterPro" id="IPR027417">
    <property type="entry name" value="P-loop_NTPase"/>
</dbReference>
<comment type="similarity">
    <text evidence="1 6">Belongs to the CoaE family.</text>
</comment>
<keyword evidence="4 6" id="KW-0067">ATP-binding</keyword>
<sequence length="193" mass="22269">MAFEYAVVLTGGIATGKSTVAKIFQEYGFKIIDADKIAHDMLDLHAEKIKELFGEEYVDEGKVIRKKLGTLIFGNQEEKLRLEALLHPLIFTEIETQSLALDAYKKPYLVDIPLFFETNRYPIQESIVVYISEELQLERLMERDYSSKEEAEERIAAQMSIEKKKQKATHLIDNRGNLKELQRACDRVKDVLI</sequence>
<evidence type="ECO:0000256" key="7">
    <source>
        <dbReference type="NCBIfam" id="TIGR00152"/>
    </source>
</evidence>
<keyword evidence="2 6" id="KW-0808">Transferase</keyword>
<comment type="pathway">
    <text evidence="6">Cofactor biosynthesis; coenzyme A biosynthesis; CoA from (R)-pantothenate: step 5/5.</text>
</comment>
<evidence type="ECO:0000256" key="1">
    <source>
        <dbReference type="ARBA" id="ARBA00009018"/>
    </source>
</evidence>
<dbReference type="GO" id="GO:0015937">
    <property type="term" value="P:coenzyme A biosynthetic process"/>
    <property type="evidence" value="ECO:0007669"/>
    <property type="project" value="UniProtKB-UniRule"/>
</dbReference>
<keyword evidence="6 8" id="KW-0418">Kinase</keyword>
<comment type="catalytic activity">
    <reaction evidence="6">
        <text>3'-dephospho-CoA + ATP = ADP + CoA + H(+)</text>
        <dbReference type="Rhea" id="RHEA:18245"/>
        <dbReference type="ChEBI" id="CHEBI:15378"/>
        <dbReference type="ChEBI" id="CHEBI:30616"/>
        <dbReference type="ChEBI" id="CHEBI:57287"/>
        <dbReference type="ChEBI" id="CHEBI:57328"/>
        <dbReference type="ChEBI" id="CHEBI:456216"/>
        <dbReference type="EC" id="2.7.1.24"/>
    </reaction>
</comment>